<dbReference type="Gene3D" id="3.40.50.300">
    <property type="entry name" value="P-loop containing nucleotide triphosphate hydrolases"/>
    <property type="match status" value="1"/>
</dbReference>
<dbReference type="RefSeq" id="WP_307107555.1">
    <property type="nucleotide sequence ID" value="NZ_JAUTAS010000001.1"/>
</dbReference>
<dbReference type="Proteomes" id="UP001226084">
    <property type="component" value="Unassembled WGS sequence"/>
</dbReference>
<dbReference type="InterPro" id="IPR052934">
    <property type="entry name" value="Methyl-DNA_Rec/Restrict_Enz"/>
</dbReference>
<dbReference type="InterPro" id="IPR027417">
    <property type="entry name" value="P-loop_NTPase"/>
</dbReference>
<protein>
    <submittedName>
        <fullName evidence="3">5-methylcytosine-specific restriction protein B</fullName>
        <ecNumber evidence="3">3.1.21.-</ecNumber>
    </submittedName>
</protein>
<name>A0AAP5EAI6_9GAMM</name>
<dbReference type="CDD" id="cd00009">
    <property type="entry name" value="AAA"/>
    <property type="match status" value="1"/>
</dbReference>
<dbReference type="Pfam" id="PF12102">
    <property type="entry name" value="MrcB_N"/>
    <property type="match status" value="1"/>
</dbReference>
<reference evidence="3" key="1">
    <citation type="submission" date="2023-07" db="EMBL/GenBank/DDBJ databases">
        <title>Functional and genomic diversity of the sorghum phyllosphere microbiome.</title>
        <authorList>
            <person name="Shade A."/>
        </authorList>
    </citation>
    <scope>NUCLEOTIDE SEQUENCE</scope>
    <source>
        <strain evidence="3">SORGH_AS_0457</strain>
    </source>
</reference>
<feature type="domain" description="AAA+ ATPase" evidence="2">
    <location>
        <begin position="425"/>
        <end position="592"/>
    </location>
</feature>
<sequence length="682" mass="76669">MRAESDEDQERQVTDQFPSSNAHSIRDLLGTILQTYQQARTQLPFGGENQVSELFRVLRESVEASAPVVSHEHLKVVASYGKGNWATIPWLSVLDRRETSSTQRGVYVVYLFSEAGDGVYLTLAQGVTEFDTLHRKEAVRRLNQRADEARGRILHLSDAGFDFSAGIDLRSKHAKARMYEASTIASKYYPLAAIPSDSELIADLGEVLHAYDVLVSSQAKREVEPSEKLALLGTWNSIRHDVDRVRRAIESDGAWASGWTFRLRERVRDELSKGFTLYINGGDRKVVARARVVELLCAPTSDGMANPWSELQGSGEGSSRFNDSANGGYKTWFKLDAIELIESFSADSLRLVEGLSTPKNLINQNAFGYVFERVLTPWEVDDSGQFAGGQDSTPEELDLNLSWLAAETLLPDTVLNGMIDSLRGSQPQLILAGPPGTSKTWVAQRLATYLTRGRKSAVRVVQFHPSYTYEAFIEGLRPVPGRSGVSFEVTPGVVLQVVHEMRVSGHLNDPNYPYVIIMDEANRANLPRVMGELLYLMEYRDQGISLQLSKDFKLPSNLIFIATMNTADRSVRSIDAAMRRRFDIFELGPDTDVLKHYLEANNVARAQDLLDGLSRLNEHLGNHLDRHHTIGHSFFMRPDMSPTVLREVWKRKLLPLIEEYYYDQPDGMDPLSVDQLWPNYVE</sequence>
<dbReference type="GO" id="GO:0005524">
    <property type="term" value="F:ATP binding"/>
    <property type="evidence" value="ECO:0007669"/>
    <property type="project" value="InterPro"/>
</dbReference>
<proteinExistence type="predicted"/>
<dbReference type="PANTHER" id="PTHR37291">
    <property type="entry name" value="5-METHYLCYTOSINE-SPECIFIC RESTRICTION ENZYME B"/>
    <property type="match status" value="1"/>
</dbReference>
<dbReference type="SMART" id="SM00382">
    <property type="entry name" value="AAA"/>
    <property type="match status" value="1"/>
</dbReference>
<evidence type="ECO:0000256" key="1">
    <source>
        <dbReference type="SAM" id="MobiDB-lite"/>
    </source>
</evidence>
<dbReference type="PANTHER" id="PTHR37291:SF1">
    <property type="entry name" value="TYPE IV METHYL-DIRECTED RESTRICTION ENZYME ECOKMCRB SUBUNIT"/>
    <property type="match status" value="1"/>
</dbReference>
<dbReference type="GO" id="GO:0016887">
    <property type="term" value="F:ATP hydrolysis activity"/>
    <property type="evidence" value="ECO:0007669"/>
    <property type="project" value="InterPro"/>
</dbReference>
<keyword evidence="3" id="KW-0378">Hydrolase</keyword>
<evidence type="ECO:0000259" key="2">
    <source>
        <dbReference type="SMART" id="SM00382"/>
    </source>
</evidence>
<dbReference type="Pfam" id="PF07728">
    <property type="entry name" value="AAA_5"/>
    <property type="match status" value="1"/>
</dbReference>
<dbReference type="InterPro" id="IPR021961">
    <property type="entry name" value="McrB_DNA-bd"/>
</dbReference>
<dbReference type="InterPro" id="IPR003593">
    <property type="entry name" value="AAA+_ATPase"/>
</dbReference>
<accession>A0AAP5EAI6</accession>
<dbReference type="EMBL" id="JAUTAS010000001">
    <property type="protein sequence ID" value="MDQ1110044.1"/>
    <property type="molecule type" value="Genomic_DNA"/>
</dbReference>
<feature type="region of interest" description="Disordered" evidence="1">
    <location>
        <begin position="1"/>
        <end position="20"/>
    </location>
</feature>
<comment type="caution">
    <text evidence="3">The sequence shown here is derived from an EMBL/GenBank/DDBJ whole genome shotgun (WGS) entry which is preliminary data.</text>
</comment>
<dbReference type="InterPro" id="IPR011704">
    <property type="entry name" value="ATPase_dyneun-rel_AAA"/>
</dbReference>
<dbReference type="EC" id="3.1.21.-" evidence="3"/>
<organism evidence="3 4">
    <name type="scientific">Stenotrophomonas rhizophila</name>
    <dbReference type="NCBI Taxonomy" id="216778"/>
    <lineage>
        <taxon>Bacteria</taxon>
        <taxon>Pseudomonadati</taxon>
        <taxon>Pseudomonadota</taxon>
        <taxon>Gammaproteobacteria</taxon>
        <taxon>Lysobacterales</taxon>
        <taxon>Lysobacteraceae</taxon>
        <taxon>Stenotrophomonas</taxon>
    </lineage>
</organism>
<gene>
    <name evidence="3" type="ORF">QE424_003203</name>
</gene>
<dbReference type="SUPFAM" id="SSF52540">
    <property type="entry name" value="P-loop containing nucleoside triphosphate hydrolases"/>
    <property type="match status" value="1"/>
</dbReference>
<dbReference type="AlphaFoldDB" id="A0AAP5EAI6"/>
<dbReference type="Gene3D" id="3.30.920.90">
    <property type="match status" value="1"/>
</dbReference>
<evidence type="ECO:0000313" key="4">
    <source>
        <dbReference type="Proteomes" id="UP001226084"/>
    </source>
</evidence>
<evidence type="ECO:0000313" key="3">
    <source>
        <dbReference type="EMBL" id="MDQ1110044.1"/>
    </source>
</evidence>